<dbReference type="Pfam" id="PF00078">
    <property type="entry name" value="RVT_1"/>
    <property type="match status" value="1"/>
</dbReference>
<keyword evidence="3" id="KW-1185">Reference proteome</keyword>
<dbReference type="InterPro" id="IPR043502">
    <property type="entry name" value="DNA/RNA_pol_sf"/>
</dbReference>
<dbReference type="AlphaFoldDB" id="A0A392MIJ3"/>
<dbReference type="InterPro" id="IPR000477">
    <property type="entry name" value="RT_dom"/>
</dbReference>
<dbReference type="EMBL" id="LXQA010011325">
    <property type="protein sequence ID" value="MCH86993.1"/>
    <property type="molecule type" value="Genomic_DNA"/>
</dbReference>
<dbReference type="Proteomes" id="UP000265520">
    <property type="component" value="Unassembled WGS sequence"/>
</dbReference>
<gene>
    <name evidence="2" type="ORF">A2U01_0007857</name>
</gene>
<evidence type="ECO:0000313" key="3">
    <source>
        <dbReference type="Proteomes" id="UP000265520"/>
    </source>
</evidence>
<comment type="caution">
    <text evidence="2">The sequence shown here is derived from an EMBL/GenBank/DDBJ whole genome shotgun (WGS) entry which is preliminary data.</text>
</comment>
<sequence>MDRLAAPIDKDEVRRAVFNMNPWKAAGPDGYPAGFYQKSWEIVGETVCDFVVNAWSRPSIIEEVNQTDICLIPKVAQPEYIMQFPPISLCNTNYKILSKVIVERLKEGIARLVSPYQTGFVPGRNIHANIIVASEMVHTMRRMKGGRGAFALKVDLTKAYDKLSWEFIWRTLMEIKFPEALINVVMHAVTSVVTNVKWNGARSEYFRPHRGRQTAWLEFR</sequence>
<accession>A0A392MIJ3</accession>
<protein>
    <submittedName>
        <fullName evidence="2">Putative ribonuclease H protein</fullName>
    </submittedName>
</protein>
<feature type="domain" description="Reverse transcriptase" evidence="1">
    <location>
        <begin position="86"/>
        <end position="199"/>
    </location>
</feature>
<reference evidence="2 3" key="1">
    <citation type="journal article" date="2018" name="Front. Plant Sci.">
        <title>Red Clover (Trifolium pratense) and Zigzag Clover (T. medium) - A Picture of Genomic Similarities and Differences.</title>
        <authorList>
            <person name="Dluhosova J."/>
            <person name="Istvanek J."/>
            <person name="Nedelnik J."/>
            <person name="Repkova J."/>
        </authorList>
    </citation>
    <scope>NUCLEOTIDE SEQUENCE [LARGE SCALE GENOMIC DNA]</scope>
    <source>
        <strain evidence="3">cv. 10/8</strain>
        <tissue evidence="2">Leaf</tissue>
    </source>
</reference>
<dbReference type="SUPFAM" id="SSF56672">
    <property type="entry name" value="DNA/RNA polymerases"/>
    <property type="match status" value="1"/>
</dbReference>
<evidence type="ECO:0000259" key="1">
    <source>
        <dbReference type="Pfam" id="PF00078"/>
    </source>
</evidence>
<dbReference type="PANTHER" id="PTHR31635">
    <property type="entry name" value="REVERSE TRANSCRIPTASE DOMAIN-CONTAINING PROTEIN-RELATED"/>
    <property type="match status" value="1"/>
</dbReference>
<organism evidence="2 3">
    <name type="scientific">Trifolium medium</name>
    <dbReference type="NCBI Taxonomy" id="97028"/>
    <lineage>
        <taxon>Eukaryota</taxon>
        <taxon>Viridiplantae</taxon>
        <taxon>Streptophyta</taxon>
        <taxon>Embryophyta</taxon>
        <taxon>Tracheophyta</taxon>
        <taxon>Spermatophyta</taxon>
        <taxon>Magnoliopsida</taxon>
        <taxon>eudicotyledons</taxon>
        <taxon>Gunneridae</taxon>
        <taxon>Pentapetalae</taxon>
        <taxon>rosids</taxon>
        <taxon>fabids</taxon>
        <taxon>Fabales</taxon>
        <taxon>Fabaceae</taxon>
        <taxon>Papilionoideae</taxon>
        <taxon>50 kb inversion clade</taxon>
        <taxon>NPAAA clade</taxon>
        <taxon>Hologalegina</taxon>
        <taxon>IRL clade</taxon>
        <taxon>Trifolieae</taxon>
        <taxon>Trifolium</taxon>
    </lineage>
</organism>
<dbReference type="PANTHER" id="PTHR31635:SF196">
    <property type="entry name" value="REVERSE TRANSCRIPTASE DOMAIN-CONTAINING PROTEIN-RELATED"/>
    <property type="match status" value="1"/>
</dbReference>
<name>A0A392MIJ3_9FABA</name>
<proteinExistence type="predicted"/>
<evidence type="ECO:0000313" key="2">
    <source>
        <dbReference type="EMBL" id="MCH86993.1"/>
    </source>
</evidence>